<feature type="domain" description="Peptidase M15C" evidence="2">
    <location>
        <begin position="133"/>
        <end position="209"/>
    </location>
</feature>
<dbReference type="Gene3D" id="3.30.1380.10">
    <property type="match status" value="1"/>
</dbReference>
<dbReference type="Pfam" id="PF13539">
    <property type="entry name" value="Peptidase_M15_4"/>
    <property type="match status" value="1"/>
</dbReference>
<evidence type="ECO:0000313" key="3">
    <source>
        <dbReference type="EMBL" id="BBD08301.1"/>
    </source>
</evidence>
<dbReference type="GO" id="GO:0008233">
    <property type="term" value="F:peptidase activity"/>
    <property type="evidence" value="ECO:0007669"/>
    <property type="project" value="InterPro"/>
</dbReference>
<accession>A0A2Z6AYG8</accession>
<evidence type="ECO:0000313" key="4">
    <source>
        <dbReference type="Proteomes" id="UP000269883"/>
    </source>
</evidence>
<dbReference type="EMBL" id="AP017378">
    <property type="protein sequence ID" value="BBD08301.1"/>
    <property type="molecule type" value="Genomic_DNA"/>
</dbReference>
<keyword evidence="4" id="KW-1185">Reference proteome</keyword>
<dbReference type="KEGG" id="dfl:DFE_1575"/>
<gene>
    <name evidence="3" type="ORF">DFE_1575</name>
</gene>
<reference evidence="3 4" key="1">
    <citation type="journal article" date="2018" name="Sci. Adv.">
        <title>Multi-heme cytochromes provide a pathway for survival in energy-limited environments.</title>
        <authorList>
            <person name="Deng X."/>
            <person name="Dohmae N."/>
            <person name="Nealson K.H."/>
            <person name="Hashimoto K."/>
            <person name="Okamoto A."/>
        </authorList>
    </citation>
    <scope>NUCLEOTIDE SEQUENCE [LARGE SCALE GENOMIC DNA]</scope>
    <source>
        <strain evidence="3 4">IS5</strain>
    </source>
</reference>
<evidence type="ECO:0000256" key="1">
    <source>
        <dbReference type="SAM" id="SignalP"/>
    </source>
</evidence>
<dbReference type="RefSeq" id="WP_232034905.1">
    <property type="nucleotide sequence ID" value="NZ_AP017378.1"/>
</dbReference>
<protein>
    <recommendedName>
        <fullName evidence="2">Peptidase M15C domain-containing protein</fullName>
    </recommendedName>
</protein>
<dbReference type="Proteomes" id="UP000269883">
    <property type="component" value="Chromosome"/>
</dbReference>
<proteinExistence type="predicted"/>
<dbReference type="AlphaFoldDB" id="A0A2Z6AYG8"/>
<dbReference type="InterPro" id="IPR009045">
    <property type="entry name" value="Zn_M74/Hedgehog-like"/>
</dbReference>
<feature type="chain" id="PRO_5016396465" description="Peptidase M15C domain-containing protein" evidence="1">
    <location>
        <begin position="25"/>
        <end position="224"/>
    </location>
</feature>
<keyword evidence="1" id="KW-0732">Signal</keyword>
<dbReference type="SUPFAM" id="SSF55166">
    <property type="entry name" value="Hedgehog/DD-peptidase"/>
    <property type="match status" value="1"/>
</dbReference>
<organism evidence="3 4">
    <name type="scientific">Desulfovibrio ferrophilus</name>
    <dbReference type="NCBI Taxonomy" id="241368"/>
    <lineage>
        <taxon>Bacteria</taxon>
        <taxon>Pseudomonadati</taxon>
        <taxon>Thermodesulfobacteriota</taxon>
        <taxon>Desulfovibrionia</taxon>
        <taxon>Desulfovibrionales</taxon>
        <taxon>Desulfovibrionaceae</taxon>
        <taxon>Desulfovibrio</taxon>
    </lineage>
</organism>
<feature type="signal peptide" evidence="1">
    <location>
        <begin position="1"/>
        <end position="24"/>
    </location>
</feature>
<sequence length="224" mass="25219">MQFRQPTLTLWILFAILCSLPACTPAIVDSALTDIQAIWTNQPPDAPEEIQQQLVAVDVHYYGFDRKLHQGQVVIHKELAPDIRQLFAVIRETRFPVESVLPIAHPLVQLKGPFGLSPDTNNTSAYVWRPIVGSRTVSLHGLGLAIDFNPRLNPYCKGDLILPPGATYEPTKPGTLTPGSRVVQAFKELGWEWGGDWAEKGKVDYMHFQKIPSQLEPWVKNYRK</sequence>
<evidence type="ECO:0000259" key="2">
    <source>
        <dbReference type="Pfam" id="PF13539"/>
    </source>
</evidence>
<name>A0A2Z6AYG8_9BACT</name>
<dbReference type="InterPro" id="IPR039561">
    <property type="entry name" value="Peptidase_M15C"/>
</dbReference>